<dbReference type="KEGG" id="nfa:NFA_55560"/>
<evidence type="ECO:0000313" key="2">
    <source>
        <dbReference type="EMBL" id="BAD60408.1"/>
    </source>
</evidence>
<feature type="region of interest" description="Disordered" evidence="1">
    <location>
        <begin position="87"/>
        <end position="108"/>
    </location>
</feature>
<dbReference type="EMBL" id="AP006618">
    <property type="protein sequence ID" value="BAD60408.1"/>
    <property type="molecule type" value="Genomic_DNA"/>
</dbReference>
<evidence type="ECO:0008006" key="4">
    <source>
        <dbReference type="Google" id="ProtNLM"/>
    </source>
</evidence>
<dbReference type="STRING" id="247156.NFA_55560"/>
<gene>
    <name evidence="2" type="ordered locus">NFA_55560</name>
</gene>
<protein>
    <recommendedName>
        <fullName evidence="4">DUF5318 domain-containing protein</fullName>
    </recommendedName>
</protein>
<dbReference type="HOGENOM" id="CLU_1106261_0_0_11"/>
<proteinExistence type="predicted"/>
<evidence type="ECO:0000313" key="3">
    <source>
        <dbReference type="Proteomes" id="UP000006820"/>
    </source>
</evidence>
<dbReference type="AlphaFoldDB" id="Q5YN33"/>
<organism evidence="2 3">
    <name type="scientific">Nocardia farcinica (strain IFM 10152)</name>
    <dbReference type="NCBI Taxonomy" id="247156"/>
    <lineage>
        <taxon>Bacteria</taxon>
        <taxon>Bacillati</taxon>
        <taxon>Actinomycetota</taxon>
        <taxon>Actinomycetes</taxon>
        <taxon>Mycobacteriales</taxon>
        <taxon>Nocardiaceae</taxon>
        <taxon>Nocardia</taxon>
    </lineage>
</organism>
<dbReference type="InterPro" id="IPR035169">
    <property type="entry name" value="DUF5318"/>
</dbReference>
<feature type="compositionally biased region" description="Polar residues" evidence="1">
    <location>
        <begin position="8"/>
        <end position="22"/>
    </location>
</feature>
<dbReference type="Proteomes" id="UP000006820">
    <property type="component" value="Chromosome"/>
</dbReference>
<feature type="region of interest" description="Disordered" evidence="1">
    <location>
        <begin position="1"/>
        <end position="22"/>
    </location>
</feature>
<reference evidence="2 3" key="1">
    <citation type="journal article" date="2004" name="Proc. Natl. Acad. Sci. U.S.A.">
        <title>The complete genomic sequence of Nocardia farcinica IFM 10152.</title>
        <authorList>
            <person name="Ishikawa J."/>
            <person name="Yamashita A."/>
            <person name="Mikami Y."/>
            <person name="Hoshino Y."/>
            <person name="Kurita H."/>
            <person name="Hotta K."/>
            <person name="Shiba T."/>
            <person name="Hattori M."/>
        </authorList>
    </citation>
    <scope>NUCLEOTIDE SEQUENCE [LARGE SCALE GENOMIC DNA]</scope>
    <source>
        <strain evidence="2 3">IFM 10152</strain>
    </source>
</reference>
<feature type="compositionally biased region" description="Low complexity" evidence="1">
    <location>
        <begin position="99"/>
        <end position="108"/>
    </location>
</feature>
<name>Q5YN33_NOCFA</name>
<keyword evidence="3" id="KW-1185">Reference proteome</keyword>
<dbReference type="eggNOG" id="ENOG5032SMG">
    <property type="taxonomic scope" value="Bacteria"/>
</dbReference>
<evidence type="ECO:0000256" key="1">
    <source>
        <dbReference type="SAM" id="MobiDB-lite"/>
    </source>
</evidence>
<accession>Q5YN33</accession>
<dbReference type="Pfam" id="PF17249">
    <property type="entry name" value="DUF5318"/>
    <property type="match status" value="1"/>
</dbReference>
<sequence>MAEDGTRSRTVAGTCRSASNPARSPTVFAAAARAVRSWYSAAPSWPSAYAASSTLEAFARSMSRARVRPDVVDTRCIVERELGERARSRARRDWGNPHSPARSAPRPATLGGVRIQRQVVDYALRRRSLLADVYAGRVDVAEVCDANPYLLRAAKFHGRGSEVTCPICRKEQLTLVSWVYGDGLGPVAGSARTPEELMRLAETREEFSVHVVEVCRTCSWNHLVQSYVLGNAPAPTRRRSGTRANRRTAAE</sequence>